<feature type="transmembrane region" description="Helical" evidence="1">
    <location>
        <begin position="13"/>
        <end position="33"/>
    </location>
</feature>
<keyword evidence="1" id="KW-1133">Transmembrane helix</keyword>
<sequence length="298" mass="34673">MLELGAGADILRAIGWLYIGFFAALLWACLWFPRRWWQKIVWAVAVLLVFLLPMYWRQAEKSRIVDARKARYEKGKALFDERCKTAGEKVYKTVEDVEGVLLQEVWPRASNSDWHDPHWPNAGLPDQYGAESYIQSFIMWEHQQHPPQRGYLNTKDRGAHDWYKSLPGYAFVDVKEGDGFVYRYRPVRRVPPELKSMSRERLSGATARYAISFRGITANPADREQWVAGMTVLITDTQNNEVIAEKTWYSFERGFGSKSGWRSPWLFAITCPELTEGESSRYATRFFVDQVLKPKQEN</sequence>
<dbReference type="Proteomes" id="UP000000374">
    <property type="component" value="Chromosome"/>
</dbReference>
<evidence type="ECO:0000313" key="2">
    <source>
        <dbReference type="EMBL" id="ABM58323.1"/>
    </source>
</evidence>
<evidence type="ECO:0000256" key="1">
    <source>
        <dbReference type="SAM" id="Phobius"/>
    </source>
</evidence>
<reference evidence="3" key="1">
    <citation type="submission" date="2006-12" db="EMBL/GenBank/DDBJ databases">
        <title>Complete sequence of chromosome 1 of Verminephrobacter eiseniae EF01-2.</title>
        <authorList>
            <person name="Copeland A."/>
            <person name="Lucas S."/>
            <person name="Lapidus A."/>
            <person name="Barry K."/>
            <person name="Detter J.C."/>
            <person name="Glavina del Rio T."/>
            <person name="Dalin E."/>
            <person name="Tice H."/>
            <person name="Pitluck S."/>
            <person name="Chertkov O."/>
            <person name="Brettin T."/>
            <person name="Bruce D."/>
            <person name="Han C."/>
            <person name="Tapia R."/>
            <person name="Gilna P."/>
            <person name="Schmutz J."/>
            <person name="Larimer F."/>
            <person name="Land M."/>
            <person name="Hauser L."/>
            <person name="Kyrpides N."/>
            <person name="Kim E."/>
            <person name="Stahl D."/>
            <person name="Richardson P."/>
        </authorList>
    </citation>
    <scope>NUCLEOTIDE SEQUENCE [LARGE SCALE GENOMIC DNA]</scope>
    <source>
        <strain evidence="3">EF01-2</strain>
    </source>
</reference>
<protein>
    <submittedName>
        <fullName evidence="2">Uncharacterized protein</fullName>
    </submittedName>
</protein>
<dbReference type="KEGG" id="vei:Veis_2578"/>
<dbReference type="EMBL" id="CP000542">
    <property type="protein sequence ID" value="ABM58323.1"/>
    <property type="molecule type" value="Genomic_DNA"/>
</dbReference>
<dbReference type="AlphaFoldDB" id="A1WL16"/>
<dbReference type="OrthoDB" id="8862546at2"/>
<name>A1WL16_VEREI</name>
<organism evidence="2 3">
    <name type="scientific">Verminephrobacter eiseniae (strain EF01-2)</name>
    <dbReference type="NCBI Taxonomy" id="391735"/>
    <lineage>
        <taxon>Bacteria</taxon>
        <taxon>Pseudomonadati</taxon>
        <taxon>Pseudomonadota</taxon>
        <taxon>Betaproteobacteria</taxon>
        <taxon>Burkholderiales</taxon>
        <taxon>Comamonadaceae</taxon>
        <taxon>Verminephrobacter</taxon>
    </lineage>
</organism>
<dbReference type="RefSeq" id="WP_011810324.1">
    <property type="nucleotide sequence ID" value="NC_008786.1"/>
</dbReference>
<gene>
    <name evidence="2" type="ordered locus">Veis_2578</name>
</gene>
<dbReference type="STRING" id="391735.Veis_2578"/>
<evidence type="ECO:0000313" key="3">
    <source>
        <dbReference type="Proteomes" id="UP000000374"/>
    </source>
</evidence>
<dbReference type="eggNOG" id="ENOG503325V">
    <property type="taxonomic scope" value="Bacteria"/>
</dbReference>
<dbReference type="HOGENOM" id="CLU_086322_0_0_4"/>
<dbReference type="GeneID" id="76463323"/>
<keyword evidence="1" id="KW-0812">Transmembrane</keyword>
<keyword evidence="1" id="KW-0472">Membrane</keyword>
<proteinExistence type="predicted"/>
<feature type="transmembrane region" description="Helical" evidence="1">
    <location>
        <begin position="40"/>
        <end position="56"/>
    </location>
</feature>
<accession>A1WL16</accession>
<keyword evidence="3" id="KW-1185">Reference proteome</keyword>